<keyword evidence="2" id="KW-0238">DNA-binding</keyword>
<dbReference type="Gene3D" id="1.10.10.60">
    <property type="entry name" value="Homeodomain-like"/>
    <property type="match status" value="1"/>
</dbReference>
<evidence type="ECO:0000313" key="6">
    <source>
        <dbReference type="Proteomes" id="UP000251800"/>
    </source>
</evidence>
<keyword evidence="1" id="KW-0805">Transcription regulation</keyword>
<dbReference type="InterPro" id="IPR020449">
    <property type="entry name" value="Tscrpt_reg_AraC-type_HTH"/>
</dbReference>
<evidence type="ECO:0000256" key="3">
    <source>
        <dbReference type="ARBA" id="ARBA00023163"/>
    </source>
</evidence>
<dbReference type="SMART" id="SM00342">
    <property type="entry name" value="HTH_ARAC"/>
    <property type="match status" value="1"/>
</dbReference>
<dbReference type="Pfam" id="PF12833">
    <property type="entry name" value="HTH_18"/>
    <property type="match status" value="1"/>
</dbReference>
<keyword evidence="3" id="KW-0804">Transcription</keyword>
<dbReference type="EMBL" id="QEQK01000007">
    <property type="protein sequence ID" value="PWN56011.1"/>
    <property type="molecule type" value="Genomic_DNA"/>
</dbReference>
<dbReference type="InterPro" id="IPR032687">
    <property type="entry name" value="AraC-type_N"/>
</dbReference>
<proteinExistence type="predicted"/>
<dbReference type="GO" id="GO:0000976">
    <property type="term" value="F:transcription cis-regulatory region binding"/>
    <property type="evidence" value="ECO:0007669"/>
    <property type="project" value="TreeGrafter"/>
</dbReference>
<dbReference type="RefSeq" id="WP_109720226.1">
    <property type="nucleotide sequence ID" value="NZ_QEQK01000007.1"/>
</dbReference>
<dbReference type="OrthoDB" id="6194859at2"/>
<accession>A0A363UKR5</accession>
<dbReference type="PANTHER" id="PTHR47894:SF1">
    <property type="entry name" value="HTH-TYPE TRANSCRIPTIONAL REGULATOR VQSM"/>
    <property type="match status" value="1"/>
</dbReference>
<organism evidence="5 6">
    <name type="scientific">Abyssibacter profundi</name>
    <dbReference type="NCBI Taxonomy" id="2182787"/>
    <lineage>
        <taxon>Bacteria</taxon>
        <taxon>Pseudomonadati</taxon>
        <taxon>Pseudomonadota</taxon>
        <taxon>Gammaproteobacteria</taxon>
        <taxon>Chromatiales</taxon>
        <taxon>Oceanococcaceae</taxon>
        <taxon>Abyssibacter</taxon>
    </lineage>
</organism>
<sequence>MNSADELTTLASWARAIRAALVQAEIDWQPLFDQAGIAPEALADPEARIPLSHTTRLWEAVVAATGDDAFGLRVARHVNQTTFHALTVTTLVSDTLLDAMERTVRYSRVVTDAAGTSVGGDATQCWMDLGHLPVEPPPAWQAIDAFAAIFVRTARALVGPECLPVRAVFARPQPRNLVAFEQVFRCPLTFAGPHTRIVFDRASAEMPLETANPALRAVNEALLDDMLRSRTRDDLASQVRDAISRLLPGGRCTQQAVAEALHLSLRSLQRKLAEQHTSFREQLERTRRELADRHLRAGQVSVTEVAYLVGFSDASSFARAYKRWTGQAPSDVAGHDAGGQRS</sequence>
<keyword evidence="6" id="KW-1185">Reference proteome</keyword>
<dbReference type="GO" id="GO:0005829">
    <property type="term" value="C:cytosol"/>
    <property type="evidence" value="ECO:0007669"/>
    <property type="project" value="TreeGrafter"/>
</dbReference>
<dbReference type="Proteomes" id="UP000251800">
    <property type="component" value="Unassembled WGS sequence"/>
</dbReference>
<gene>
    <name evidence="5" type="ORF">DEH80_09345</name>
</gene>
<dbReference type="AlphaFoldDB" id="A0A363UKR5"/>
<dbReference type="Pfam" id="PF12625">
    <property type="entry name" value="Arabinose_bd"/>
    <property type="match status" value="1"/>
</dbReference>
<dbReference type="PANTHER" id="PTHR47894">
    <property type="entry name" value="HTH-TYPE TRANSCRIPTIONAL REGULATOR GADX"/>
    <property type="match status" value="1"/>
</dbReference>
<protein>
    <submittedName>
        <fullName evidence="5">AraC family transcriptional regulator</fullName>
    </submittedName>
</protein>
<dbReference type="GO" id="GO:0003700">
    <property type="term" value="F:DNA-binding transcription factor activity"/>
    <property type="evidence" value="ECO:0007669"/>
    <property type="project" value="InterPro"/>
</dbReference>
<feature type="domain" description="HTH araC/xylS-type" evidence="4">
    <location>
        <begin position="237"/>
        <end position="335"/>
    </location>
</feature>
<reference evidence="5 6" key="1">
    <citation type="submission" date="2018-05" db="EMBL/GenBank/DDBJ databases">
        <title>Abyssibacter profundi OUC007T gen. nov., sp. nov, a marine bacterium isolated from seawater of the Mariana Trench.</title>
        <authorList>
            <person name="Zhou S."/>
        </authorList>
    </citation>
    <scope>NUCLEOTIDE SEQUENCE [LARGE SCALE GENOMIC DNA]</scope>
    <source>
        <strain evidence="5 6">OUC007</strain>
    </source>
</reference>
<evidence type="ECO:0000256" key="2">
    <source>
        <dbReference type="ARBA" id="ARBA00023125"/>
    </source>
</evidence>
<name>A0A363UKR5_9GAMM</name>
<dbReference type="InterPro" id="IPR018060">
    <property type="entry name" value="HTH_AraC"/>
</dbReference>
<evidence type="ECO:0000313" key="5">
    <source>
        <dbReference type="EMBL" id="PWN56011.1"/>
    </source>
</evidence>
<evidence type="ECO:0000259" key="4">
    <source>
        <dbReference type="PROSITE" id="PS01124"/>
    </source>
</evidence>
<dbReference type="PROSITE" id="PS01124">
    <property type="entry name" value="HTH_ARAC_FAMILY_2"/>
    <property type="match status" value="1"/>
</dbReference>
<dbReference type="SUPFAM" id="SSF46689">
    <property type="entry name" value="Homeodomain-like"/>
    <property type="match status" value="1"/>
</dbReference>
<evidence type="ECO:0000256" key="1">
    <source>
        <dbReference type="ARBA" id="ARBA00023015"/>
    </source>
</evidence>
<dbReference type="InterPro" id="IPR009057">
    <property type="entry name" value="Homeodomain-like_sf"/>
</dbReference>
<comment type="caution">
    <text evidence="5">The sequence shown here is derived from an EMBL/GenBank/DDBJ whole genome shotgun (WGS) entry which is preliminary data.</text>
</comment>
<dbReference type="PRINTS" id="PR00032">
    <property type="entry name" value="HTHARAC"/>
</dbReference>